<dbReference type="Gene3D" id="3.60.15.10">
    <property type="entry name" value="Ribonuclease Z/Hydroxyacylglutathione hydrolase-like"/>
    <property type="match status" value="1"/>
</dbReference>
<organism evidence="2 3">
    <name type="scientific">Bacillus salipaludis</name>
    <dbReference type="NCBI Taxonomy" id="2547811"/>
    <lineage>
        <taxon>Bacteria</taxon>
        <taxon>Bacillati</taxon>
        <taxon>Bacillota</taxon>
        <taxon>Bacilli</taxon>
        <taxon>Bacillales</taxon>
        <taxon>Bacillaceae</taxon>
        <taxon>Bacillus</taxon>
    </lineage>
</organism>
<dbReference type="EMBL" id="JBJHQH010000014">
    <property type="protein sequence ID" value="MFK9093431.1"/>
    <property type="molecule type" value="Genomic_DNA"/>
</dbReference>
<accession>A0ABW8RJ35</accession>
<dbReference type="InterPro" id="IPR036866">
    <property type="entry name" value="RibonucZ/Hydroxyglut_hydro"/>
</dbReference>
<evidence type="ECO:0000313" key="3">
    <source>
        <dbReference type="Proteomes" id="UP001623041"/>
    </source>
</evidence>
<protein>
    <recommendedName>
        <fullName evidence="4">ATP-dependent DNA helicase</fullName>
    </recommendedName>
</protein>
<keyword evidence="1" id="KW-0732">Signal</keyword>
<proteinExistence type="predicted"/>
<reference evidence="2 3" key="1">
    <citation type="submission" date="2024-11" db="EMBL/GenBank/DDBJ databases">
        <authorList>
            <person name="Lucas J.A."/>
        </authorList>
    </citation>
    <scope>NUCLEOTIDE SEQUENCE [LARGE SCALE GENOMIC DNA]</scope>
    <source>
        <strain evidence="2 3">Z 5.4</strain>
    </source>
</reference>
<dbReference type="PANTHER" id="PTHR30619:SF1">
    <property type="entry name" value="RECOMBINATION PROTEIN 2"/>
    <property type="match status" value="1"/>
</dbReference>
<comment type="caution">
    <text evidence="2">The sequence shown here is derived from an EMBL/GenBank/DDBJ whole genome shotgun (WGS) entry which is preliminary data.</text>
</comment>
<dbReference type="PANTHER" id="PTHR30619">
    <property type="entry name" value="DNA INTERNALIZATION/COMPETENCE PROTEIN COMEC/REC2"/>
    <property type="match status" value="1"/>
</dbReference>
<feature type="signal peptide" evidence="1">
    <location>
        <begin position="1"/>
        <end position="20"/>
    </location>
</feature>
<name>A0ABW8RJ35_9BACI</name>
<keyword evidence="3" id="KW-1185">Reference proteome</keyword>
<dbReference type="RefSeq" id="WP_406581948.1">
    <property type="nucleotide sequence ID" value="NZ_JBJHQH010000014.1"/>
</dbReference>
<sequence length="283" mass="31820">MKILLMIIAIFIPSTLIAKAETSISSQVEKIDLNIKEHEAAVTFLGISTGEATLVQGPNNESILINAGGKGTKAELEGLLSLYNVKKISTLILTNDEQELSYNKINQLITKYNIKEIITPPEILVRLEKNLDPSLPISFISWGVGTRKEILSEMTAEVQFVGNGPNEGMDLMLNFFKHNIFLMTSFSHRAEQTFLSKNLKDVNVFKIPINNMEESFSDQLIQNLNPQVSILFTEKGHQPKTDLLHDLHGIWSEVYFTKKHGTVTIKFTESNYEVITIPVEVEE</sequence>
<dbReference type="Proteomes" id="UP001623041">
    <property type="component" value="Unassembled WGS sequence"/>
</dbReference>
<evidence type="ECO:0008006" key="4">
    <source>
        <dbReference type="Google" id="ProtNLM"/>
    </source>
</evidence>
<feature type="chain" id="PRO_5045105845" description="ATP-dependent DNA helicase" evidence="1">
    <location>
        <begin position="21"/>
        <end position="283"/>
    </location>
</feature>
<evidence type="ECO:0000313" key="2">
    <source>
        <dbReference type="EMBL" id="MFK9093431.1"/>
    </source>
</evidence>
<dbReference type="InterPro" id="IPR052159">
    <property type="entry name" value="Competence_DNA_uptake"/>
</dbReference>
<evidence type="ECO:0000256" key="1">
    <source>
        <dbReference type="SAM" id="SignalP"/>
    </source>
</evidence>
<gene>
    <name evidence="2" type="ORF">ACJEBI_18345</name>
</gene>